<dbReference type="InterPro" id="IPR002241">
    <property type="entry name" value="Glyco_hydro_27"/>
</dbReference>
<dbReference type="InterPro" id="IPR017853">
    <property type="entry name" value="GH"/>
</dbReference>
<dbReference type="Pfam" id="PF16499">
    <property type="entry name" value="Melibiase_2"/>
    <property type="match status" value="1"/>
</dbReference>
<dbReference type="SUPFAM" id="SSF51445">
    <property type="entry name" value="(Trans)glycosidases"/>
    <property type="match status" value="1"/>
</dbReference>
<organism evidence="5 6">
    <name type="scientific">Genlisea aurea</name>
    <dbReference type="NCBI Taxonomy" id="192259"/>
    <lineage>
        <taxon>Eukaryota</taxon>
        <taxon>Viridiplantae</taxon>
        <taxon>Streptophyta</taxon>
        <taxon>Embryophyta</taxon>
        <taxon>Tracheophyta</taxon>
        <taxon>Spermatophyta</taxon>
        <taxon>Magnoliopsida</taxon>
        <taxon>eudicotyledons</taxon>
        <taxon>Gunneridae</taxon>
        <taxon>Pentapetalae</taxon>
        <taxon>asterids</taxon>
        <taxon>lamiids</taxon>
        <taxon>Lamiales</taxon>
        <taxon>Lentibulariaceae</taxon>
        <taxon>Genlisea</taxon>
    </lineage>
</organism>
<sequence length="496" mass="56753">LFSSFGETERAQTPPRGWNSYDSFTWIISEEEFVQNARNVAQKLLPYGYEYVVVDYLWYRRKTEGAYADSRGLDVIDEWGRVIPDPKRWPSSKSNKGFYQVADEIHRMGLKFGIHVMRGISTQAFDANTPILDVKTGQAYEESGRKWYAKDVGIPDKVCRWMKNGFMSVNTTLGAGRAFLRSLYHQYHDWGIDFVKHDCVFGADLNLAEITFVSQVLGELERPILYSLSPGSGVTSNMAKQVNGLVNMYRITDDDWDSWTDILGHVDITRKLGDANMIGARGLKGKSWPDSDMLPLGFLTDQGSNTGPYRKSNLTVNEQRFQQMTMWSMLKSPLMFGGDMRRLDESTFRLLSNPTLLEINSFSSNNKWACMLSTYFIFVFSKHGEFFNMLDDVKLGFTDCNDAESRGWSVKAVEDDLEKVCWKGGSDTEQKEQFCLYKRMGEERIHKLQLLETSVTNSCLVASPNKKLDSEHTKRGWFSPCKSDLNQMWELTENGT</sequence>
<protein>
    <recommendedName>
        <fullName evidence="4">Alpha-galactosidase</fullName>
        <ecNumber evidence="4">3.2.1.22</ecNumber>
    </recommendedName>
    <alternativeName>
        <fullName evidence="4">Melibiase</fullName>
    </alternativeName>
</protein>
<evidence type="ECO:0000313" key="6">
    <source>
        <dbReference type="Proteomes" id="UP000015453"/>
    </source>
</evidence>
<dbReference type="EC" id="3.2.1.22" evidence="4"/>
<gene>
    <name evidence="5" type="ORF">M569_05984</name>
</gene>
<evidence type="ECO:0000256" key="1">
    <source>
        <dbReference type="ARBA" id="ARBA00009743"/>
    </source>
</evidence>
<evidence type="ECO:0000256" key="2">
    <source>
        <dbReference type="ARBA" id="ARBA00022801"/>
    </source>
</evidence>
<dbReference type="GO" id="GO:0004557">
    <property type="term" value="F:alpha-galactosidase activity"/>
    <property type="evidence" value="ECO:0007669"/>
    <property type="project" value="UniProtKB-EC"/>
</dbReference>
<dbReference type="Gene3D" id="3.20.20.70">
    <property type="entry name" value="Aldolase class I"/>
    <property type="match status" value="1"/>
</dbReference>
<keyword evidence="6" id="KW-1185">Reference proteome</keyword>
<proteinExistence type="inferred from homology"/>
<dbReference type="PANTHER" id="PTHR11452:SF42">
    <property type="entry name" value="ALPHA-GALACTOSIDASE"/>
    <property type="match status" value="1"/>
</dbReference>
<dbReference type="EMBL" id="AUSU01002441">
    <property type="protein sequence ID" value="EPS68784.1"/>
    <property type="molecule type" value="Genomic_DNA"/>
</dbReference>
<keyword evidence="3 4" id="KW-0326">Glycosidase</keyword>
<accession>S8CNL6</accession>
<dbReference type="PANTHER" id="PTHR11452">
    <property type="entry name" value="ALPHA-GALACTOSIDASE/ALPHA-N-ACETYLGALACTOSAMINIDASE"/>
    <property type="match status" value="1"/>
</dbReference>
<evidence type="ECO:0000256" key="4">
    <source>
        <dbReference type="RuleBase" id="RU361168"/>
    </source>
</evidence>
<dbReference type="Proteomes" id="UP000015453">
    <property type="component" value="Unassembled WGS sequence"/>
</dbReference>
<reference evidence="5 6" key="1">
    <citation type="journal article" date="2013" name="BMC Genomics">
        <title>The miniature genome of a carnivorous plant Genlisea aurea contains a low number of genes and short non-coding sequences.</title>
        <authorList>
            <person name="Leushkin E.V."/>
            <person name="Sutormin R.A."/>
            <person name="Nabieva E.R."/>
            <person name="Penin A.A."/>
            <person name="Kondrashov A.S."/>
            <person name="Logacheva M.D."/>
        </authorList>
    </citation>
    <scope>NUCLEOTIDE SEQUENCE [LARGE SCALE GENOMIC DNA]</scope>
</reference>
<dbReference type="OrthoDB" id="5795902at2759"/>
<dbReference type="GO" id="GO:0005975">
    <property type="term" value="P:carbohydrate metabolic process"/>
    <property type="evidence" value="ECO:0007669"/>
    <property type="project" value="InterPro"/>
</dbReference>
<comment type="caution">
    <text evidence="5">The sequence shown here is derived from an EMBL/GenBank/DDBJ whole genome shotgun (WGS) entry which is preliminary data.</text>
</comment>
<name>S8CNL6_9LAMI</name>
<keyword evidence="2 4" id="KW-0378">Hydrolase</keyword>
<keyword evidence="4" id="KW-1015">Disulfide bond</keyword>
<dbReference type="CDD" id="cd14792">
    <property type="entry name" value="GH27"/>
    <property type="match status" value="1"/>
</dbReference>
<evidence type="ECO:0000256" key="3">
    <source>
        <dbReference type="ARBA" id="ARBA00023295"/>
    </source>
</evidence>
<feature type="non-terminal residue" evidence="5">
    <location>
        <position position="1"/>
    </location>
</feature>
<feature type="non-terminal residue" evidence="5">
    <location>
        <position position="496"/>
    </location>
</feature>
<dbReference type="AlphaFoldDB" id="S8CNL6"/>
<comment type="catalytic activity">
    <reaction evidence="4">
        <text>Hydrolysis of terminal, non-reducing alpha-D-galactose residues in alpha-D-galactosides, including galactose oligosaccharides, galactomannans and galactolipids.</text>
        <dbReference type="EC" id="3.2.1.22"/>
    </reaction>
</comment>
<dbReference type="InterPro" id="IPR013785">
    <property type="entry name" value="Aldolase_TIM"/>
</dbReference>
<dbReference type="PRINTS" id="PR00740">
    <property type="entry name" value="GLHYDRLASE27"/>
</dbReference>
<evidence type="ECO:0000313" key="5">
    <source>
        <dbReference type="EMBL" id="EPS68784.1"/>
    </source>
</evidence>
<comment type="similarity">
    <text evidence="1 4">Belongs to the glycosyl hydrolase 27 family.</text>
</comment>